<evidence type="ECO:0000259" key="8">
    <source>
        <dbReference type="Pfam" id="PF02668"/>
    </source>
</evidence>
<feature type="region of interest" description="Disordered" evidence="7">
    <location>
        <begin position="310"/>
        <end position="330"/>
    </location>
</feature>
<protein>
    <submittedName>
        <fullName evidence="9">Taurine dioxygenase</fullName>
        <ecNumber evidence="9">1.14.11.17</ecNumber>
    </submittedName>
</protein>
<evidence type="ECO:0000256" key="3">
    <source>
        <dbReference type="ARBA" id="ARBA00022723"/>
    </source>
</evidence>
<dbReference type="InterPro" id="IPR042098">
    <property type="entry name" value="TauD-like_sf"/>
</dbReference>
<dbReference type="PANTHER" id="PTHR30468">
    <property type="entry name" value="ALPHA-KETOGLUTARATE-DEPENDENT SULFONATE DIOXYGENASE"/>
    <property type="match status" value="1"/>
</dbReference>
<dbReference type="InterPro" id="IPR051323">
    <property type="entry name" value="AtsK-like"/>
</dbReference>
<dbReference type="GO" id="GO:0046872">
    <property type="term" value="F:metal ion binding"/>
    <property type="evidence" value="ECO:0007669"/>
    <property type="project" value="UniProtKB-KW"/>
</dbReference>
<dbReference type="OrthoDB" id="581608at2"/>
<organism evidence="9 10">
    <name type="scientific">Pseudofrankia inefficax (strain DSM 45817 / CECT 9037 / DDB 130130 / EuI1c)</name>
    <name type="common">Frankia inefficax</name>
    <dbReference type="NCBI Taxonomy" id="298654"/>
    <lineage>
        <taxon>Bacteria</taxon>
        <taxon>Bacillati</taxon>
        <taxon>Actinomycetota</taxon>
        <taxon>Actinomycetes</taxon>
        <taxon>Frankiales</taxon>
        <taxon>Frankiaceae</taxon>
        <taxon>Pseudofrankia</taxon>
    </lineage>
</organism>
<dbReference type="eggNOG" id="COG2175">
    <property type="taxonomic scope" value="Bacteria"/>
</dbReference>
<dbReference type="GO" id="GO:0005737">
    <property type="term" value="C:cytoplasm"/>
    <property type="evidence" value="ECO:0007669"/>
    <property type="project" value="TreeGrafter"/>
</dbReference>
<dbReference type="GO" id="GO:0000908">
    <property type="term" value="F:taurine dioxygenase activity"/>
    <property type="evidence" value="ECO:0007669"/>
    <property type="project" value="UniProtKB-EC"/>
</dbReference>
<dbReference type="RefSeq" id="WP_013422518.1">
    <property type="nucleotide sequence ID" value="NC_014666.1"/>
</dbReference>
<dbReference type="Proteomes" id="UP000002484">
    <property type="component" value="Chromosome"/>
</dbReference>
<keyword evidence="3" id="KW-0479">Metal-binding</keyword>
<keyword evidence="4 9" id="KW-0223">Dioxygenase</keyword>
<name>E3J3R1_PSEI1</name>
<reference evidence="9 10" key="1">
    <citation type="submission" date="2010-10" db="EMBL/GenBank/DDBJ databases">
        <title>Complete sequence of Frankia sp. EuI1c.</title>
        <authorList>
            <consortium name="US DOE Joint Genome Institute"/>
            <person name="Lucas S."/>
            <person name="Copeland A."/>
            <person name="Lapidus A."/>
            <person name="Cheng J.-F."/>
            <person name="Bruce D."/>
            <person name="Goodwin L."/>
            <person name="Pitluck S."/>
            <person name="Chertkov O."/>
            <person name="Detter J.C."/>
            <person name="Han C."/>
            <person name="Tapia R."/>
            <person name="Land M."/>
            <person name="Hauser L."/>
            <person name="Jeffries C."/>
            <person name="Kyrpides N."/>
            <person name="Ivanova N."/>
            <person name="Mikhailova N."/>
            <person name="Beauchemin N."/>
            <person name="Sen A."/>
            <person name="Sur S.A."/>
            <person name="Gtari M."/>
            <person name="Wall L."/>
            <person name="Tisa L."/>
            <person name="Woyke T."/>
        </authorList>
    </citation>
    <scope>NUCLEOTIDE SEQUENCE [LARGE SCALE GENOMIC DNA]</scope>
    <source>
        <strain evidence="10">DSM 45817 / CECT 9037 / EuI1c</strain>
    </source>
</reference>
<dbReference type="EMBL" id="CP002299">
    <property type="protein sequence ID" value="ADP79398.1"/>
    <property type="molecule type" value="Genomic_DNA"/>
</dbReference>
<dbReference type="SUPFAM" id="SSF51197">
    <property type="entry name" value="Clavaminate synthase-like"/>
    <property type="match status" value="1"/>
</dbReference>
<dbReference type="KEGG" id="fri:FraEuI1c_1331"/>
<dbReference type="PANTHER" id="PTHR30468:SF5">
    <property type="entry name" value="ALPHA-KETOGLUTARATE-DEPENDENT SULFATE ESTER DIOXYGENASE"/>
    <property type="match status" value="1"/>
</dbReference>
<evidence type="ECO:0000256" key="2">
    <source>
        <dbReference type="ARBA" id="ARBA00005896"/>
    </source>
</evidence>
<evidence type="ECO:0000256" key="1">
    <source>
        <dbReference type="ARBA" id="ARBA00001954"/>
    </source>
</evidence>
<dbReference type="HOGENOM" id="CLU_036005_2_1_11"/>
<comment type="similarity">
    <text evidence="2">Belongs to the TfdA dioxygenase family.</text>
</comment>
<feature type="domain" description="TauD/TfdA-like" evidence="8">
    <location>
        <begin position="18"/>
        <end position="277"/>
    </location>
</feature>
<keyword evidence="10" id="KW-1185">Reference proteome</keyword>
<evidence type="ECO:0000313" key="10">
    <source>
        <dbReference type="Proteomes" id="UP000002484"/>
    </source>
</evidence>
<keyword evidence="5 9" id="KW-0560">Oxidoreductase</keyword>
<evidence type="ECO:0000256" key="6">
    <source>
        <dbReference type="ARBA" id="ARBA00023004"/>
    </source>
</evidence>
<evidence type="ECO:0000256" key="4">
    <source>
        <dbReference type="ARBA" id="ARBA00022964"/>
    </source>
</evidence>
<dbReference type="Gene3D" id="3.60.130.10">
    <property type="entry name" value="Clavaminate synthase-like"/>
    <property type="match status" value="1"/>
</dbReference>
<proteinExistence type="inferred from homology"/>
<evidence type="ECO:0000256" key="7">
    <source>
        <dbReference type="SAM" id="MobiDB-lite"/>
    </source>
</evidence>
<dbReference type="AlphaFoldDB" id="E3J3R1"/>
<accession>E3J3R1</accession>
<comment type="cofactor">
    <cofactor evidence="1">
        <name>Fe(2+)</name>
        <dbReference type="ChEBI" id="CHEBI:29033"/>
    </cofactor>
</comment>
<evidence type="ECO:0000256" key="5">
    <source>
        <dbReference type="ARBA" id="ARBA00023002"/>
    </source>
</evidence>
<dbReference type="Pfam" id="PF02668">
    <property type="entry name" value="TauD"/>
    <property type="match status" value="1"/>
</dbReference>
<dbReference type="InterPro" id="IPR003819">
    <property type="entry name" value="TauD/TfdA-like"/>
</dbReference>
<dbReference type="STRING" id="298654.FraEuI1c_1331"/>
<gene>
    <name evidence="9" type="ordered locus">FraEuI1c_1331</name>
</gene>
<sequence>MTIADTSTIEVIPRNAFVGADITGVDLTRPLDDATVAAIRRAVLTWKAVFFSEQHLDHAQHVAFARRFGTPSATTAVQPRRWRQIEGYPEIFPIVYKASGSAYPSGRPARPDDVLLSEQIRQETFWHQDGTTLLNPQASAVLRAATAYRLGGDTGFANMAAAYQGLPESLRTFVDGLRAVHRLGIRDIPSEDIRKDIRAHPRSVIHPVVRVHPETGERALFVNRISTEDIIGLTMRQSQRILDLLFDETEKPEYAVYFHWKPGDVAFWDNRSSLHRGPADLGKLGHTAETDRLLYHVALLGDVPVGVDGRPSTALEGEPAEPYVPASTGD</sequence>
<keyword evidence="6" id="KW-0408">Iron</keyword>
<dbReference type="InParanoid" id="E3J3R1"/>
<dbReference type="EC" id="1.14.11.17" evidence="9"/>
<evidence type="ECO:0000313" key="9">
    <source>
        <dbReference type="EMBL" id="ADP79398.1"/>
    </source>
</evidence>